<dbReference type="CDD" id="cd02020">
    <property type="entry name" value="CMPK"/>
    <property type="match status" value="1"/>
</dbReference>
<dbReference type="Gene3D" id="3.40.50.300">
    <property type="entry name" value="P-loop containing nucleotide triphosphate hydrolases"/>
    <property type="match status" value="1"/>
</dbReference>
<name>A0A3B0YTM0_9ZZZZ</name>
<comment type="catalytic activity">
    <reaction evidence="8">
        <text>CMP + ATP = CDP + ADP</text>
        <dbReference type="Rhea" id="RHEA:11600"/>
        <dbReference type="ChEBI" id="CHEBI:30616"/>
        <dbReference type="ChEBI" id="CHEBI:58069"/>
        <dbReference type="ChEBI" id="CHEBI:60377"/>
        <dbReference type="ChEBI" id="CHEBI:456216"/>
        <dbReference type="EC" id="2.7.4.25"/>
    </reaction>
</comment>
<evidence type="ECO:0000256" key="6">
    <source>
        <dbReference type="ARBA" id="ARBA00022840"/>
    </source>
</evidence>
<sequence>MKNIPVITIDGPGGAGKGTIAQCIASALGFHILDSGSLYRLSALASLQAGVELIDEPALADIALNLQVVFNSVNECEAGARLQILLKDEDVSEAIRSEKMGMRASKIAAMPAVREALLQRQRNFLIAPGLVADGRDMGTTVFPLAPLKIFLTASAEQRAQRRYKQLKEKGINASIASLVADMKARDEQDANRAVSPLKPAEDAIVLDTTYMSIQVATQKVLELVEQRLQELP</sequence>
<evidence type="ECO:0000256" key="7">
    <source>
        <dbReference type="ARBA" id="ARBA00047615"/>
    </source>
</evidence>
<gene>
    <name evidence="10" type="ORF">MNBD_GAMMA10-2620</name>
</gene>
<dbReference type="GO" id="GO:0005524">
    <property type="term" value="F:ATP binding"/>
    <property type="evidence" value="ECO:0007669"/>
    <property type="project" value="UniProtKB-KW"/>
</dbReference>
<evidence type="ECO:0000256" key="4">
    <source>
        <dbReference type="ARBA" id="ARBA00022741"/>
    </source>
</evidence>
<proteinExistence type="inferred from homology"/>
<keyword evidence="3 10" id="KW-0808">Transferase</keyword>
<evidence type="ECO:0000313" key="10">
    <source>
        <dbReference type="EMBL" id="VAW72214.1"/>
    </source>
</evidence>
<dbReference type="InterPro" id="IPR027417">
    <property type="entry name" value="P-loop_NTPase"/>
</dbReference>
<dbReference type="EMBL" id="UOFJ01000652">
    <property type="protein sequence ID" value="VAW72214.1"/>
    <property type="molecule type" value="Genomic_DNA"/>
</dbReference>
<dbReference type="AlphaFoldDB" id="A0A3B0YTM0"/>
<accession>A0A3B0YTM0</accession>
<dbReference type="PANTHER" id="PTHR21299:SF2">
    <property type="entry name" value="CYTIDYLATE KINASE"/>
    <property type="match status" value="1"/>
</dbReference>
<keyword evidence="5 10" id="KW-0418">Kinase</keyword>
<evidence type="ECO:0000256" key="2">
    <source>
        <dbReference type="ARBA" id="ARBA00012906"/>
    </source>
</evidence>
<dbReference type="GO" id="GO:0036430">
    <property type="term" value="F:CMP kinase activity"/>
    <property type="evidence" value="ECO:0007669"/>
    <property type="project" value="RHEA"/>
</dbReference>
<keyword evidence="4" id="KW-0547">Nucleotide-binding</keyword>
<dbReference type="PANTHER" id="PTHR21299">
    <property type="entry name" value="CYTIDYLATE KINASE/PANTOATE-BETA-ALANINE LIGASE"/>
    <property type="match status" value="1"/>
</dbReference>
<evidence type="ECO:0000256" key="8">
    <source>
        <dbReference type="ARBA" id="ARBA00048478"/>
    </source>
</evidence>
<keyword evidence="6" id="KW-0067">ATP-binding</keyword>
<dbReference type="InterPro" id="IPR003136">
    <property type="entry name" value="Cytidylate_kin"/>
</dbReference>
<evidence type="ECO:0000256" key="5">
    <source>
        <dbReference type="ARBA" id="ARBA00022777"/>
    </source>
</evidence>
<dbReference type="EC" id="2.7.4.25" evidence="2"/>
<dbReference type="GO" id="GO:0015949">
    <property type="term" value="P:nucleobase-containing small molecule interconversion"/>
    <property type="evidence" value="ECO:0007669"/>
    <property type="project" value="TreeGrafter"/>
</dbReference>
<comment type="similarity">
    <text evidence="1">Belongs to the cytidylate kinase family. Type 1 subfamily.</text>
</comment>
<evidence type="ECO:0000256" key="1">
    <source>
        <dbReference type="ARBA" id="ARBA00009427"/>
    </source>
</evidence>
<dbReference type="InterPro" id="IPR011994">
    <property type="entry name" value="Cytidylate_kinase_dom"/>
</dbReference>
<feature type="domain" description="Cytidylate kinase" evidence="9">
    <location>
        <begin position="7"/>
        <end position="225"/>
    </location>
</feature>
<dbReference type="NCBIfam" id="TIGR00017">
    <property type="entry name" value="cmk"/>
    <property type="match status" value="1"/>
</dbReference>
<dbReference type="Pfam" id="PF02224">
    <property type="entry name" value="Cytidylate_kin"/>
    <property type="match status" value="1"/>
</dbReference>
<comment type="catalytic activity">
    <reaction evidence="7">
        <text>dCMP + ATP = dCDP + ADP</text>
        <dbReference type="Rhea" id="RHEA:25094"/>
        <dbReference type="ChEBI" id="CHEBI:30616"/>
        <dbReference type="ChEBI" id="CHEBI:57566"/>
        <dbReference type="ChEBI" id="CHEBI:58593"/>
        <dbReference type="ChEBI" id="CHEBI:456216"/>
        <dbReference type="EC" id="2.7.4.25"/>
    </reaction>
</comment>
<evidence type="ECO:0000256" key="3">
    <source>
        <dbReference type="ARBA" id="ARBA00022679"/>
    </source>
</evidence>
<dbReference type="HAMAP" id="MF_00238">
    <property type="entry name" value="Cytidyl_kinase_type1"/>
    <property type="match status" value="1"/>
</dbReference>
<reference evidence="10" key="1">
    <citation type="submission" date="2018-06" db="EMBL/GenBank/DDBJ databases">
        <authorList>
            <person name="Zhirakovskaya E."/>
        </authorList>
    </citation>
    <scope>NUCLEOTIDE SEQUENCE</scope>
</reference>
<dbReference type="SUPFAM" id="SSF52540">
    <property type="entry name" value="P-loop containing nucleoside triphosphate hydrolases"/>
    <property type="match status" value="1"/>
</dbReference>
<protein>
    <recommendedName>
        <fullName evidence="2">(d)CMP kinase</fullName>
        <ecNumber evidence="2">2.7.4.25</ecNumber>
    </recommendedName>
</protein>
<evidence type="ECO:0000259" key="9">
    <source>
        <dbReference type="Pfam" id="PF02224"/>
    </source>
</evidence>
<dbReference type="GO" id="GO:0036431">
    <property type="term" value="F:dCMP kinase activity"/>
    <property type="evidence" value="ECO:0007669"/>
    <property type="project" value="InterPro"/>
</dbReference>
<dbReference type="GO" id="GO:0005829">
    <property type="term" value="C:cytosol"/>
    <property type="evidence" value="ECO:0007669"/>
    <property type="project" value="TreeGrafter"/>
</dbReference>
<organism evidence="10">
    <name type="scientific">hydrothermal vent metagenome</name>
    <dbReference type="NCBI Taxonomy" id="652676"/>
    <lineage>
        <taxon>unclassified sequences</taxon>
        <taxon>metagenomes</taxon>
        <taxon>ecological metagenomes</taxon>
    </lineage>
</organism>